<evidence type="ECO:0000259" key="2">
    <source>
        <dbReference type="Pfam" id="PF19053"/>
    </source>
</evidence>
<feature type="transmembrane region" description="Helical" evidence="1">
    <location>
        <begin position="294"/>
        <end position="316"/>
    </location>
</feature>
<dbReference type="RefSeq" id="WP_209886325.1">
    <property type="nucleotide sequence ID" value="NZ_BAAAJV010000022.1"/>
</dbReference>
<reference evidence="3 4" key="1">
    <citation type="submission" date="2021-03" db="EMBL/GenBank/DDBJ databases">
        <title>Sequencing the genomes of 1000 actinobacteria strains.</title>
        <authorList>
            <person name="Klenk H.-P."/>
        </authorList>
    </citation>
    <scope>NUCLEOTIDE SEQUENCE [LARGE SCALE GENOMIC DNA]</scope>
    <source>
        <strain evidence="3 4">DSM 14564</strain>
    </source>
</reference>
<dbReference type="EMBL" id="JAGIOC010000001">
    <property type="protein sequence ID" value="MBP2407316.1"/>
    <property type="molecule type" value="Genomic_DNA"/>
</dbReference>
<protein>
    <recommendedName>
        <fullName evidence="2">EccD-like transmembrane domain-containing protein</fullName>
    </recommendedName>
</protein>
<keyword evidence="1" id="KW-0472">Membrane</keyword>
<dbReference type="Pfam" id="PF08817">
    <property type="entry name" value="YukD"/>
    <property type="match status" value="1"/>
</dbReference>
<gene>
    <name evidence="3" type="ORF">JOF44_000219</name>
</gene>
<keyword evidence="1" id="KW-1133">Transmembrane helix</keyword>
<feature type="domain" description="EccD-like transmembrane" evidence="2">
    <location>
        <begin position="112"/>
        <end position="430"/>
    </location>
</feature>
<feature type="transmembrane region" description="Helical" evidence="1">
    <location>
        <begin position="187"/>
        <end position="208"/>
    </location>
</feature>
<feature type="transmembrane region" description="Helical" evidence="1">
    <location>
        <begin position="376"/>
        <end position="398"/>
    </location>
</feature>
<evidence type="ECO:0000256" key="1">
    <source>
        <dbReference type="SAM" id="Phobius"/>
    </source>
</evidence>
<keyword evidence="1" id="KW-0812">Transmembrane</keyword>
<evidence type="ECO:0000313" key="4">
    <source>
        <dbReference type="Proteomes" id="UP000698222"/>
    </source>
</evidence>
<dbReference type="Proteomes" id="UP000698222">
    <property type="component" value="Unassembled WGS sequence"/>
</dbReference>
<sequence>MQYTRLTFFGSRRTADIVLPDDEPVGGLLPEVLDLLEEPPAVGGAPVLVTTVGQRIDMEGTLASQDIAQGAMMRIVPEDDAPQSPEIADVTDTVGQVREARRDIWTATSTTATAAGAAVILTLYAAGTWSRLDPSVTPWLIAAAALAAALATLAARRDIPGPAAVLAGLAGGTAVAGLLAATDGLPVVLRLSASTGALWLVIGLVRGVGARRPSALAGAVLGLANAAGVGVVTALAPGVDTGVLAVFVAVANVVVLGLLPGVAAAASGLTRYDDLVIGGEPTTRRVVESVVEDAFAALTWSLAAVLPVLALSAHALLTEDDAWSFALGISVSLVALLRMRMFPLMLQKLLVLVTVGPALGSWLASTPELSDPQKVAIALAVASACLVTSLVSPAPVTLARIRRGLSTLELFAVLAVLPSALGALGIFADLFGVFR</sequence>
<dbReference type="InterPro" id="IPR024962">
    <property type="entry name" value="YukD-like"/>
</dbReference>
<feature type="transmembrane region" description="Helical" evidence="1">
    <location>
        <begin position="322"/>
        <end position="339"/>
    </location>
</feature>
<feature type="transmembrane region" description="Helical" evidence="1">
    <location>
        <begin position="242"/>
        <end position="266"/>
    </location>
</feature>
<feature type="transmembrane region" description="Helical" evidence="1">
    <location>
        <begin position="136"/>
        <end position="155"/>
    </location>
</feature>
<feature type="transmembrane region" description="Helical" evidence="1">
    <location>
        <begin position="346"/>
        <end position="364"/>
    </location>
</feature>
<organism evidence="3 4">
    <name type="scientific">Brachybacterium fresconis</name>
    <dbReference type="NCBI Taxonomy" id="173363"/>
    <lineage>
        <taxon>Bacteria</taxon>
        <taxon>Bacillati</taxon>
        <taxon>Actinomycetota</taxon>
        <taxon>Actinomycetes</taxon>
        <taxon>Micrococcales</taxon>
        <taxon>Dermabacteraceae</taxon>
        <taxon>Brachybacterium</taxon>
    </lineage>
</organism>
<feature type="transmembrane region" description="Helical" evidence="1">
    <location>
        <begin position="410"/>
        <end position="434"/>
    </location>
</feature>
<dbReference type="Pfam" id="PF19053">
    <property type="entry name" value="EccD"/>
    <property type="match status" value="1"/>
</dbReference>
<dbReference type="InterPro" id="IPR044049">
    <property type="entry name" value="EccD_transm"/>
</dbReference>
<keyword evidence="4" id="KW-1185">Reference proteome</keyword>
<feature type="transmembrane region" description="Helical" evidence="1">
    <location>
        <begin position="104"/>
        <end position="124"/>
    </location>
</feature>
<comment type="caution">
    <text evidence="3">The sequence shown here is derived from an EMBL/GenBank/DDBJ whole genome shotgun (WGS) entry which is preliminary data.</text>
</comment>
<name>A0ABS4YEW8_9MICO</name>
<feature type="transmembrane region" description="Helical" evidence="1">
    <location>
        <begin position="215"/>
        <end position="236"/>
    </location>
</feature>
<feature type="transmembrane region" description="Helical" evidence="1">
    <location>
        <begin position="162"/>
        <end position="181"/>
    </location>
</feature>
<accession>A0ABS4YEW8</accession>
<dbReference type="Gene3D" id="3.10.20.90">
    <property type="entry name" value="Phosphatidylinositol 3-kinase Catalytic Subunit, Chain A, domain 1"/>
    <property type="match status" value="1"/>
</dbReference>
<proteinExistence type="predicted"/>
<evidence type="ECO:0000313" key="3">
    <source>
        <dbReference type="EMBL" id="MBP2407316.1"/>
    </source>
</evidence>